<evidence type="ECO:0000313" key="3">
    <source>
        <dbReference type="Proteomes" id="UP001286313"/>
    </source>
</evidence>
<feature type="compositionally biased region" description="Low complexity" evidence="1">
    <location>
        <begin position="87"/>
        <end position="106"/>
    </location>
</feature>
<dbReference type="AlphaFoldDB" id="A0AAE1FWK0"/>
<keyword evidence="3" id="KW-1185">Reference proteome</keyword>
<gene>
    <name evidence="2" type="ORF">Pcinc_014590</name>
</gene>
<proteinExistence type="predicted"/>
<evidence type="ECO:0000313" key="2">
    <source>
        <dbReference type="EMBL" id="KAK3880940.1"/>
    </source>
</evidence>
<comment type="caution">
    <text evidence="2">The sequence shown here is derived from an EMBL/GenBank/DDBJ whole genome shotgun (WGS) entry which is preliminary data.</text>
</comment>
<name>A0AAE1FWK0_PETCI</name>
<feature type="region of interest" description="Disordered" evidence="1">
    <location>
        <begin position="44"/>
        <end position="72"/>
    </location>
</feature>
<evidence type="ECO:0000256" key="1">
    <source>
        <dbReference type="SAM" id="MobiDB-lite"/>
    </source>
</evidence>
<feature type="region of interest" description="Disordered" evidence="1">
    <location>
        <begin position="86"/>
        <end position="133"/>
    </location>
</feature>
<sequence length="166" mass="17755">MRRVHEKAIPSGSESDSIPKIKWELYPLLDSLLHYCKEHRTGGNSFQLGTSSQPDSASSSNETNPDMISPDNNDVLEIYISNDCDTPQVPAAAPAPQVAAAGPAPATNTPKRKRAATDAVTPGKKAKLEGTDCNSLPVIRSGPGQKLRSECIPNGLAYFLDNIANR</sequence>
<protein>
    <submittedName>
        <fullName evidence="2">Uncharacterized protein</fullName>
    </submittedName>
</protein>
<dbReference type="Proteomes" id="UP001286313">
    <property type="component" value="Unassembled WGS sequence"/>
</dbReference>
<organism evidence="2 3">
    <name type="scientific">Petrolisthes cinctipes</name>
    <name type="common">Flat porcelain crab</name>
    <dbReference type="NCBI Taxonomy" id="88211"/>
    <lineage>
        <taxon>Eukaryota</taxon>
        <taxon>Metazoa</taxon>
        <taxon>Ecdysozoa</taxon>
        <taxon>Arthropoda</taxon>
        <taxon>Crustacea</taxon>
        <taxon>Multicrustacea</taxon>
        <taxon>Malacostraca</taxon>
        <taxon>Eumalacostraca</taxon>
        <taxon>Eucarida</taxon>
        <taxon>Decapoda</taxon>
        <taxon>Pleocyemata</taxon>
        <taxon>Anomura</taxon>
        <taxon>Galatheoidea</taxon>
        <taxon>Porcellanidae</taxon>
        <taxon>Petrolisthes</taxon>
    </lineage>
</organism>
<accession>A0AAE1FWK0</accession>
<reference evidence="2" key="1">
    <citation type="submission" date="2023-10" db="EMBL/GenBank/DDBJ databases">
        <title>Genome assemblies of two species of porcelain crab, Petrolisthes cinctipes and Petrolisthes manimaculis (Anomura: Porcellanidae).</title>
        <authorList>
            <person name="Angst P."/>
        </authorList>
    </citation>
    <scope>NUCLEOTIDE SEQUENCE</scope>
    <source>
        <strain evidence="2">PB745_01</strain>
        <tissue evidence="2">Gill</tissue>
    </source>
</reference>
<dbReference type="EMBL" id="JAWQEG010001271">
    <property type="protein sequence ID" value="KAK3880940.1"/>
    <property type="molecule type" value="Genomic_DNA"/>
</dbReference>